<evidence type="ECO:0000313" key="1">
    <source>
        <dbReference type="EMBL" id="KAA3487773.1"/>
    </source>
</evidence>
<dbReference type="AlphaFoldDB" id="A0A5B6X1Y8"/>
<accession>A0A5B6X1Y8</accession>
<dbReference type="EMBL" id="SMMG02000001">
    <property type="protein sequence ID" value="KAA3487773.1"/>
    <property type="molecule type" value="Genomic_DNA"/>
</dbReference>
<name>A0A5B6X1Y8_9ROSI</name>
<dbReference type="OrthoDB" id="1726258at2759"/>
<evidence type="ECO:0000313" key="2">
    <source>
        <dbReference type="Proteomes" id="UP000325315"/>
    </source>
</evidence>
<reference evidence="2" key="1">
    <citation type="journal article" date="2019" name="Plant Biotechnol. J.">
        <title>Genome sequencing of the Australian wild diploid species Gossypium australe highlights disease resistance and delayed gland morphogenesis.</title>
        <authorList>
            <person name="Cai Y."/>
            <person name="Cai X."/>
            <person name="Wang Q."/>
            <person name="Wang P."/>
            <person name="Zhang Y."/>
            <person name="Cai C."/>
            <person name="Xu Y."/>
            <person name="Wang K."/>
            <person name="Zhou Z."/>
            <person name="Wang C."/>
            <person name="Geng S."/>
            <person name="Li B."/>
            <person name="Dong Q."/>
            <person name="Hou Y."/>
            <person name="Wang H."/>
            <person name="Ai P."/>
            <person name="Liu Z."/>
            <person name="Yi F."/>
            <person name="Sun M."/>
            <person name="An G."/>
            <person name="Cheng J."/>
            <person name="Zhang Y."/>
            <person name="Shi Q."/>
            <person name="Xie Y."/>
            <person name="Shi X."/>
            <person name="Chang Y."/>
            <person name="Huang F."/>
            <person name="Chen Y."/>
            <person name="Hong S."/>
            <person name="Mi L."/>
            <person name="Sun Q."/>
            <person name="Zhang L."/>
            <person name="Zhou B."/>
            <person name="Peng R."/>
            <person name="Zhang X."/>
            <person name="Liu F."/>
        </authorList>
    </citation>
    <scope>NUCLEOTIDE SEQUENCE [LARGE SCALE GENOMIC DNA]</scope>
    <source>
        <strain evidence="2">cv. PA1801</strain>
    </source>
</reference>
<keyword evidence="2" id="KW-1185">Reference proteome</keyword>
<proteinExistence type="predicted"/>
<comment type="caution">
    <text evidence="1">The sequence shown here is derived from an EMBL/GenBank/DDBJ whole genome shotgun (WGS) entry which is preliminary data.</text>
</comment>
<organism evidence="1 2">
    <name type="scientific">Gossypium australe</name>
    <dbReference type="NCBI Taxonomy" id="47621"/>
    <lineage>
        <taxon>Eukaryota</taxon>
        <taxon>Viridiplantae</taxon>
        <taxon>Streptophyta</taxon>
        <taxon>Embryophyta</taxon>
        <taxon>Tracheophyta</taxon>
        <taxon>Spermatophyta</taxon>
        <taxon>Magnoliopsida</taxon>
        <taxon>eudicotyledons</taxon>
        <taxon>Gunneridae</taxon>
        <taxon>Pentapetalae</taxon>
        <taxon>rosids</taxon>
        <taxon>malvids</taxon>
        <taxon>Malvales</taxon>
        <taxon>Malvaceae</taxon>
        <taxon>Malvoideae</taxon>
        <taxon>Gossypium</taxon>
    </lineage>
</organism>
<protein>
    <submittedName>
        <fullName evidence="1">Retrovirus-related Pol polyprotein from transposon TNT 1-94</fullName>
    </submittedName>
</protein>
<gene>
    <name evidence="1" type="ORF">EPI10_031579</name>
</gene>
<dbReference type="Proteomes" id="UP000325315">
    <property type="component" value="Unassembled WGS sequence"/>
</dbReference>
<sequence length="69" mass="7869">MKIFFILKYYSTRDIGYLSDPQNARAQSGYVYSGRCIHTATDLYRNAAHAEAKRTGLLRLPLASVEQTR</sequence>